<name>A0ABP8QRD9_9ACTN</name>
<protein>
    <submittedName>
        <fullName evidence="2">Transcriptional regulator</fullName>
    </submittedName>
</protein>
<dbReference type="SUPFAM" id="SSF46785">
    <property type="entry name" value="Winged helix' DNA-binding domain"/>
    <property type="match status" value="1"/>
</dbReference>
<gene>
    <name evidence="2" type="ORF">GCM10023191_064380</name>
</gene>
<sequence>MSGFDELLATLPRLKVAAFLSGCEQADFTTVAEACELSRPTLSKTVVTLEEAGYVRVRKGHVGRRPRTWLSLTEEGTAAFDGHMSAVRLLAEHAAQDLPG</sequence>
<dbReference type="Pfam" id="PF13601">
    <property type="entry name" value="HTH_34"/>
    <property type="match status" value="1"/>
</dbReference>
<dbReference type="InterPro" id="IPR036390">
    <property type="entry name" value="WH_DNA-bd_sf"/>
</dbReference>
<dbReference type="InterPro" id="IPR027395">
    <property type="entry name" value="WH_DNA-bd_dom"/>
</dbReference>
<dbReference type="InterPro" id="IPR000835">
    <property type="entry name" value="HTH_MarR-typ"/>
</dbReference>
<keyword evidence="3" id="KW-1185">Reference proteome</keyword>
<evidence type="ECO:0000313" key="2">
    <source>
        <dbReference type="EMBL" id="GAA4506789.1"/>
    </source>
</evidence>
<accession>A0ABP8QRD9</accession>
<dbReference type="EMBL" id="BAABHF010000039">
    <property type="protein sequence ID" value="GAA4506789.1"/>
    <property type="molecule type" value="Genomic_DNA"/>
</dbReference>
<dbReference type="SMART" id="SM00347">
    <property type="entry name" value="HTH_MARR"/>
    <property type="match status" value="1"/>
</dbReference>
<dbReference type="RefSeq" id="WP_329247857.1">
    <property type="nucleotide sequence ID" value="NZ_BAABHF010000039.1"/>
</dbReference>
<dbReference type="Gene3D" id="1.10.10.10">
    <property type="entry name" value="Winged helix-like DNA-binding domain superfamily/Winged helix DNA-binding domain"/>
    <property type="match status" value="1"/>
</dbReference>
<dbReference type="Proteomes" id="UP001500503">
    <property type="component" value="Unassembled WGS sequence"/>
</dbReference>
<dbReference type="InterPro" id="IPR036388">
    <property type="entry name" value="WH-like_DNA-bd_sf"/>
</dbReference>
<dbReference type="PANTHER" id="PTHR37318:SF1">
    <property type="entry name" value="BSL7504 PROTEIN"/>
    <property type="match status" value="1"/>
</dbReference>
<proteinExistence type="predicted"/>
<comment type="caution">
    <text evidence="2">The sequence shown here is derived from an EMBL/GenBank/DDBJ whole genome shotgun (WGS) entry which is preliminary data.</text>
</comment>
<dbReference type="PANTHER" id="PTHR37318">
    <property type="entry name" value="BSL7504 PROTEIN"/>
    <property type="match status" value="1"/>
</dbReference>
<organism evidence="2 3">
    <name type="scientific">Actinoallomurus oryzae</name>
    <dbReference type="NCBI Taxonomy" id="502180"/>
    <lineage>
        <taxon>Bacteria</taxon>
        <taxon>Bacillati</taxon>
        <taxon>Actinomycetota</taxon>
        <taxon>Actinomycetes</taxon>
        <taxon>Streptosporangiales</taxon>
        <taxon>Thermomonosporaceae</taxon>
        <taxon>Actinoallomurus</taxon>
    </lineage>
</organism>
<evidence type="ECO:0000259" key="1">
    <source>
        <dbReference type="SMART" id="SM00347"/>
    </source>
</evidence>
<evidence type="ECO:0000313" key="3">
    <source>
        <dbReference type="Proteomes" id="UP001500503"/>
    </source>
</evidence>
<feature type="domain" description="HTH marR-type" evidence="1">
    <location>
        <begin position="2"/>
        <end position="98"/>
    </location>
</feature>
<reference evidence="3" key="1">
    <citation type="journal article" date="2019" name="Int. J. Syst. Evol. Microbiol.">
        <title>The Global Catalogue of Microorganisms (GCM) 10K type strain sequencing project: providing services to taxonomists for standard genome sequencing and annotation.</title>
        <authorList>
            <consortium name="The Broad Institute Genomics Platform"/>
            <consortium name="The Broad Institute Genome Sequencing Center for Infectious Disease"/>
            <person name="Wu L."/>
            <person name="Ma J."/>
        </authorList>
    </citation>
    <scope>NUCLEOTIDE SEQUENCE [LARGE SCALE GENOMIC DNA]</scope>
    <source>
        <strain evidence="3">JCM 17933</strain>
    </source>
</reference>